<keyword evidence="2" id="KW-1185">Reference proteome</keyword>
<accession>A0A1P9WSM6</accession>
<name>A0A1P9WSM6_9BACT</name>
<evidence type="ECO:0000313" key="2">
    <source>
        <dbReference type="Proteomes" id="UP000187941"/>
    </source>
</evidence>
<dbReference type="RefSeq" id="WP_077129814.1">
    <property type="nucleotide sequence ID" value="NZ_CP014263.1"/>
</dbReference>
<dbReference type="STRING" id="1178516.AWR27_02885"/>
<protein>
    <recommendedName>
        <fullName evidence="3">DUF4276 family protein</fullName>
    </recommendedName>
</protein>
<dbReference type="EMBL" id="CP014263">
    <property type="protein sequence ID" value="AQG78372.1"/>
    <property type="molecule type" value="Genomic_DNA"/>
</dbReference>
<dbReference type="InterPro" id="IPR024508">
    <property type="entry name" value="DUF3226"/>
</dbReference>
<evidence type="ECO:0008006" key="3">
    <source>
        <dbReference type="Google" id="ProtNLM"/>
    </source>
</evidence>
<dbReference type="OrthoDB" id="980363at2"/>
<sequence>MSNVQIFVEGVADQKFFQDLIHEWYGLKLSKGKFAEKNTRVEAGDIFDMGGQDSFADPIRMNLLSPIIQTLRIEEIPMLVIFDADEYIVKQPDIDMFCQEQGFSYFLLPFNGTHSDADKNDGDLETLLQEVICPDNQIIFDCWQTYEQCLATKKALNTASGAFTLPARKTKIYAYLEALLGETKTQKKLIKEEHRDYRNKKHWNLDPAHPALKPLKEFLDPFFS</sequence>
<evidence type="ECO:0000313" key="1">
    <source>
        <dbReference type="EMBL" id="AQG78372.1"/>
    </source>
</evidence>
<reference evidence="1 2" key="1">
    <citation type="submission" date="2016-01" db="EMBL/GenBank/DDBJ databases">
        <authorList>
            <person name="Oliw E.H."/>
        </authorList>
    </citation>
    <scope>NUCLEOTIDE SEQUENCE [LARGE SCALE GENOMIC DNA]</scope>
    <source>
        <strain evidence="1 2">DY10</strain>
    </source>
</reference>
<dbReference type="KEGG" id="smon:AWR27_02885"/>
<organism evidence="1 2">
    <name type="scientific">Spirosoma montaniterrae</name>
    <dbReference type="NCBI Taxonomy" id="1178516"/>
    <lineage>
        <taxon>Bacteria</taxon>
        <taxon>Pseudomonadati</taxon>
        <taxon>Bacteroidota</taxon>
        <taxon>Cytophagia</taxon>
        <taxon>Cytophagales</taxon>
        <taxon>Cytophagaceae</taxon>
        <taxon>Spirosoma</taxon>
    </lineage>
</organism>
<dbReference type="AlphaFoldDB" id="A0A1P9WSM6"/>
<gene>
    <name evidence="1" type="ORF">AWR27_02885</name>
</gene>
<dbReference type="Proteomes" id="UP000187941">
    <property type="component" value="Chromosome"/>
</dbReference>
<proteinExistence type="predicted"/>
<dbReference type="Pfam" id="PF11536">
    <property type="entry name" value="DUF3226"/>
    <property type="match status" value="1"/>
</dbReference>